<dbReference type="Proteomes" id="UP000283383">
    <property type="component" value="Unassembled WGS sequence"/>
</dbReference>
<evidence type="ECO:0000313" key="2">
    <source>
        <dbReference type="EMBL" id="RKF74071.1"/>
    </source>
</evidence>
<evidence type="ECO:0000313" key="3">
    <source>
        <dbReference type="Proteomes" id="UP000283383"/>
    </source>
</evidence>
<accession>A0A420IHS2</accession>
<organism evidence="2 3">
    <name type="scientific">Golovinomyces cichoracearum</name>
    <dbReference type="NCBI Taxonomy" id="62708"/>
    <lineage>
        <taxon>Eukaryota</taxon>
        <taxon>Fungi</taxon>
        <taxon>Dikarya</taxon>
        <taxon>Ascomycota</taxon>
        <taxon>Pezizomycotina</taxon>
        <taxon>Leotiomycetes</taxon>
        <taxon>Erysiphales</taxon>
        <taxon>Erysiphaceae</taxon>
        <taxon>Golovinomyces</taxon>
    </lineage>
</organism>
<dbReference type="EMBL" id="MCBQ01009122">
    <property type="protein sequence ID" value="RKF74071.1"/>
    <property type="molecule type" value="Genomic_DNA"/>
</dbReference>
<feature type="compositionally biased region" description="Basic and acidic residues" evidence="1">
    <location>
        <begin position="67"/>
        <end position="76"/>
    </location>
</feature>
<feature type="region of interest" description="Disordered" evidence="1">
    <location>
        <begin position="66"/>
        <end position="85"/>
    </location>
</feature>
<sequence length="85" mass="9414">MKDGEFNSAVYKTTSGFPTIKDSPIFCKAEIAQRGQEQLQNKAVANVKNIVPPTIDNQVAVANQASYKEESGKNTDETYNEFINQ</sequence>
<proteinExistence type="predicted"/>
<gene>
    <name evidence="2" type="ORF">GcM3_091029</name>
</gene>
<keyword evidence="3" id="KW-1185">Reference proteome</keyword>
<dbReference type="AlphaFoldDB" id="A0A420IHS2"/>
<feature type="non-terminal residue" evidence="2">
    <location>
        <position position="85"/>
    </location>
</feature>
<reference evidence="2 3" key="1">
    <citation type="journal article" date="2018" name="BMC Genomics">
        <title>Comparative genome analyses reveal sequence features reflecting distinct modes of host-adaptation between dicot and monocot powdery mildew.</title>
        <authorList>
            <person name="Wu Y."/>
            <person name="Ma X."/>
            <person name="Pan Z."/>
            <person name="Kale S.D."/>
            <person name="Song Y."/>
            <person name="King H."/>
            <person name="Zhang Q."/>
            <person name="Presley C."/>
            <person name="Deng X."/>
            <person name="Wei C.I."/>
            <person name="Xiao S."/>
        </authorList>
    </citation>
    <scope>NUCLEOTIDE SEQUENCE [LARGE SCALE GENOMIC DNA]</scope>
    <source>
        <strain evidence="2">UMSG3</strain>
    </source>
</reference>
<comment type="caution">
    <text evidence="2">The sequence shown here is derived from an EMBL/GenBank/DDBJ whole genome shotgun (WGS) entry which is preliminary data.</text>
</comment>
<name>A0A420IHS2_9PEZI</name>
<protein>
    <submittedName>
        <fullName evidence="2">Uncharacterized protein</fullName>
    </submittedName>
</protein>
<evidence type="ECO:0000256" key="1">
    <source>
        <dbReference type="SAM" id="MobiDB-lite"/>
    </source>
</evidence>